<feature type="transmembrane region" description="Helical" evidence="2">
    <location>
        <begin position="259"/>
        <end position="277"/>
    </location>
</feature>
<evidence type="ECO:0000259" key="3">
    <source>
        <dbReference type="Pfam" id="PF25592"/>
    </source>
</evidence>
<keyword evidence="2" id="KW-0472">Membrane</keyword>
<evidence type="ECO:0000256" key="1">
    <source>
        <dbReference type="SAM" id="MobiDB-lite"/>
    </source>
</evidence>
<dbReference type="InterPro" id="IPR057697">
    <property type="entry name" value="DUF7937"/>
</dbReference>
<gene>
    <name evidence="4" type="ORF">CFK39_11365</name>
</gene>
<feature type="transmembrane region" description="Helical" evidence="2">
    <location>
        <begin position="386"/>
        <end position="411"/>
    </location>
</feature>
<feature type="compositionally biased region" description="Low complexity" evidence="1">
    <location>
        <begin position="70"/>
        <end position="89"/>
    </location>
</feature>
<feature type="transmembrane region" description="Helical" evidence="2">
    <location>
        <begin position="520"/>
        <end position="542"/>
    </location>
</feature>
<dbReference type="Proteomes" id="UP000198398">
    <property type="component" value="Chromosome"/>
</dbReference>
<feature type="transmembrane region" description="Helical" evidence="2">
    <location>
        <begin position="423"/>
        <end position="450"/>
    </location>
</feature>
<keyword evidence="5" id="KW-1185">Reference proteome</keyword>
<dbReference type="EMBL" id="CP022316">
    <property type="protein sequence ID" value="ASK66320.1"/>
    <property type="molecule type" value="Genomic_DNA"/>
</dbReference>
<feature type="region of interest" description="Disordered" evidence="1">
    <location>
        <begin position="1"/>
        <end position="33"/>
    </location>
</feature>
<dbReference type="RefSeq" id="WP_089065561.1">
    <property type="nucleotide sequence ID" value="NZ_CP022316.1"/>
</dbReference>
<sequence>MDRERHEDEPEGADWIFAAGDPHSLPTDRLPDRAEFDRYATPLLARRGAGPRMPPGGNETVDLSALDLQAPGADPAADPGAEPAAATGAIPMLGPDGDPVTEESEVEYGPDDEDVLIAPLARPRAVSYARSGTTPNAEEDEVPWNGFVLPDRFKELGVFDALRDVAALICLAAALTTTFTLAHSPLLELLGKIAIGSALLALVLVHLLRWVPEKPPRRAVRVLRIVGMLPALATAVTVVVADLVLSLPELFASLPEGPPIGIGIGVSLLLLGAILGIEPRAHEGYVPQAQARRAARSLLVGVGIAAAVALLIALVMIVGRIFTTGWPYSLITFGNTVISALLLGIVLVSALRRERSWYVLSTAVVAALVVAALADSTLELQFAAPLSFASGFVYLPFLVAAFGLMISRSFVRSMPVSFRRTDWLVYCVRAFEFSAVMHAAAVLWHLLAAIAALGGRAPGSPVLHLIDAVVCICFVVVSLFGRTSLLSRPAVSARASGVVAGLILVVVGFLDVIVNSLAMAAGAGLVTGGTALALGLAVALMLTVPAPVRDEFGSPDVTRMFADFRARDGGSGSLLERVPDVSAETARRKVFPGR</sequence>
<evidence type="ECO:0000313" key="4">
    <source>
        <dbReference type="EMBL" id="ASK66320.1"/>
    </source>
</evidence>
<organism evidence="4 5">
    <name type="scientific">Brachybacterium avium</name>
    <dbReference type="NCBI Taxonomy" id="2017485"/>
    <lineage>
        <taxon>Bacteria</taxon>
        <taxon>Bacillati</taxon>
        <taxon>Actinomycetota</taxon>
        <taxon>Actinomycetes</taxon>
        <taxon>Micrococcales</taxon>
        <taxon>Dermabacteraceae</taxon>
        <taxon>Brachybacterium</taxon>
    </lineage>
</organism>
<feature type="transmembrane region" description="Helical" evidence="2">
    <location>
        <begin position="462"/>
        <end position="481"/>
    </location>
</feature>
<keyword evidence="2" id="KW-1133">Transmembrane helix</keyword>
<dbReference type="KEGG" id="brv:CFK39_11365"/>
<name>A0A220UE98_9MICO</name>
<feature type="transmembrane region" description="Helical" evidence="2">
    <location>
        <begin position="493"/>
        <end position="514"/>
    </location>
</feature>
<dbReference type="Pfam" id="PF25592">
    <property type="entry name" value="DUF7937"/>
    <property type="match status" value="1"/>
</dbReference>
<feature type="transmembrane region" description="Helical" evidence="2">
    <location>
        <begin position="189"/>
        <end position="210"/>
    </location>
</feature>
<feature type="transmembrane region" description="Helical" evidence="2">
    <location>
        <begin position="328"/>
        <end position="350"/>
    </location>
</feature>
<feature type="domain" description="DUF7937" evidence="3">
    <location>
        <begin position="160"/>
        <end position="551"/>
    </location>
</feature>
<proteinExistence type="predicted"/>
<reference evidence="5" key="1">
    <citation type="submission" date="2017-07" db="EMBL/GenBank/DDBJ databases">
        <title>Brachybacterium sp. VR2415.</title>
        <authorList>
            <person name="Tak E.J."/>
            <person name="Bae J.-W."/>
        </authorList>
    </citation>
    <scope>NUCLEOTIDE SEQUENCE [LARGE SCALE GENOMIC DNA]</scope>
    <source>
        <strain evidence="5">VR2415</strain>
    </source>
</reference>
<dbReference type="AlphaFoldDB" id="A0A220UE98"/>
<feature type="region of interest" description="Disordered" evidence="1">
    <location>
        <begin position="69"/>
        <end position="108"/>
    </location>
</feature>
<feature type="transmembrane region" description="Helical" evidence="2">
    <location>
        <begin position="357"/>
        <end position="374"/>
    </location>
</feature>
<evidence type="ECO:0000256" key="2">
    <source>
        <dbReference type="SAM" id="Phobius"/>
    </source>
</evidence>
<protein>
    <recommendedName>
        <fullName evidence="3">DUF7937 domain-containing protein</fullName>
    </recommendedName>
</protein>
<dbReference type="OrthoDB" id="4789389at2"/>
<evidence type="ECO:0000313" key="5">
    <source>
        <dbReference type="Proteomes" id="UP000198398"/>
    </source>
</evidence>
<feature type="compositionally biased region" description="Acidic residues" evidence="1">
    <location>
        <begin position="99"/>
        <end position="108"/>
    </location>
</feature>
<feature type="transmembrane region" description="Helical" evidence="2">
    <location>
        <begin position="222"/>
        <end position="247"/>
    </location>
</feature>
<feature type="transmembrane region" description="Helical" evidence="2">
    <location>
        <begin position="161"/>
        <end position="183"/>
    </location>
</feature>
<feature type="transmembrane region" description="Helical" evidence="2">
    <location>
        <begin position="298"/>
        <end position="322"/>
    </location>
</feature>
<keyword evidence="2" id="KW-0812">Transmembrane</keyword>
<accession>A0A220UE98</accession>